<dbReference type="Pfam" id="PF00892">
    <property type="entry name" value="EamA"/>
    <property type="match status" value="1"/>
</dbReference>
<dbReference type="InterPro" id="IPR037185">
    <property type="entry name" value="EmrE-like"/>
</dbReference>
<dbReference type="InterPro" id="IPR050638">
    <property type="entry name" value="AA-Vitamin_Transporters"/>
</dbReference>
<evidence type="ECO:0000256" key="2">
    <source>
        <dbReference type="ARBA" id="ARBA00007362"/>
    </source>
</evidence>
<dbReference type="EMBL" id="DAAMSQ010000185">
    <property type="protein sequence ID" value="HAC7950559.1"/>
    <property type="molecule type" value="Genomic_DNA"/>
</dbReference>
<dbReference type="SUPFAM" id="SSF103481">
    <property type="entry name" value="Multidrug resistance efflux transporter EmrE"/>
    <property type="match status" value="1"/>
</dbReference>
<keyword evidence="5 7" id="KW-1133">Transmembrane helix</keyword>
<comment type="similarity">
    <text evidence="2">Belongs to the EamA transporter family.</text>
</comment>
<keyword evidence="3" id="KW-1003">Cell membrane</keyword>
<reference evidence="9" key="1">
    <citation type="journal article" date="2018" name="Genome Biol.">
        <title>SKESA: strategic k-mer extension for scrupulous assemblies.</title>
        <authorList>
            <person name="Souvorov A."/>
            <person name="Agarwala R."/>
            <person name="Lipman D.J."/>
        </authorList>
    </citation>
    <scope>NUCLEOTIDE SEQUENCE</scope>
    <source>
        <strain evidence="9">SAL-17-0166</strain>
    </source>
</reference>
<accession>A0A704FU92</accession>
<evidence type="ECO:0000259" key="8">
    <source>
        <dbReference type="Pfam" id="PF00892"/>
    </source>
</evidence>
<feature type="transmembrane region" description="Helical" evidence="7">
    <location>
        <begin position="65"/>
        <end position="85"/>
    </location>
</feature>
<evidence type="ECO:0000256" key="7">
    <source>
        <dbReference type="SAM" id="Phobius"/>
    </source>
</evidence>
<sequence length="104" mass="11436">MSLRTPDLLFTAIAPAIWGSTYIVTTQYLPNFSPMTVAMLRALPAGLLLVMIVRQIPTGIWWMRIFILGALNISLFWSLLFISVYRLPGGVAATVGAVQPLMVV</sequence>
<evidence type="ECO:0000256" key="6">
    <source>
        <dbReference type="ARBA" id="ARBA00023136"/>
    </source>
</evidence>
<gene>
    <name evidence="9" type="ORF">G0G37_24420</name>
</gene>
<evidence type="ECO:0000256" key="5">
    <source>
        <dbReference type="ARBA" id="ARBA00022989"/>
    </source>
</evidence>
<evidence type="ECO:0000256" key="3">
    <source>
        <dbReference type="ARBA" id="ARBA00022475"/>
    </source>
</evidence>
<proteinExistence type="inferred from homology"/>
<dbReference type="PANTHER" id="PTHR32322">
    <property type="entry name" value="INNER MEMBRANE TRANSPORTER"/>
    <property type="match status" value="1"/>
</dbReference>
<keyword evidence="6 7" id="KW-0472">Membrane</keyword>
<protein>
    <submittedName>
        <fullName evidence="9">EamA family transporter</fullName>
    </submittedName>
</protein>
<dbReference type="AlphaFoldDB" id="A0A704FU92"/>
<dbReference type="GO" id="GO:0005886">
    <property type="term" value="C:plasma membrane"/>
    <property type="evidence" value="ECO:0007669"/>
    <property type="project" value="UniProtKB-SubCell"/>
</dbReference>
<evidence type="ECO:0000256" key="4">
    <source>
        <dbReference type="ARBA" id="ARBA00022692"/>
    </source>
</evidence>
<evidence type="ECO:0000313" key="9">
    <source>
        <dbReference type="EMBL" id="HAC7950559.1"/>
    </source>
</evidence>
<comment type="subcellular location">
    <subcellularLocation>
        <location evidence="1">Cell membrane</location>
        <topology evidence="1">Multi-pass membrane protein</topology>
    </subcellularLocation>
</comment>
<feature type="transmembrane region" description="Helical" evidence="7">
    <location>
        <begin position="7"/>
        <end position="29"/>
    </location>
</feature>
<organism evidence="9">
    <name type="scientific">Salmonella enteritidis</name>
    <dbReference type="NCBI Taxonomy" id="149539"/>
    <lineage>
        <taxon>Bacteria</taxon>
        <taxon>Pseudomonadati</taxon>
        <taxon>Pseudomonadota</taxon>
        <taxon>Gammaproteobacteria</taxon>
        <taxon>Enterobacterales</taxon>
        <taxon>Enterobacteriaceae</taxon>
        <taxon>Salmonella</taxon>
    </lineage>
</organism>
<keyword evidence="4 7" id="KW-0812">Transmembrane</keyword>
<reference evidence="9" key="2">
    <citation type="submission" date="2018-09" db="EMBL/GenBank/DDBJ databases">
        <authorList>
            <consortium name="NCBI Pathogen Detection Project"/>
        </authorList>
    </citation>
    <scope>NUCLEOTIDE SEQUENCE</scope>
    <source>
        <strain evidence="9">SAL-17-0166</strain>
    </source>
</reference>
<dbReference type="PANTHER" id="PTHR32322:SF2">
    <property type="entry name" value="EAMA DOMAIN-CONTAINING PROTEIN"/>
    <property type="match status" value="1"/>
</dbReference>
<feature type="domain" description="EamA" evidence="8">
    <location>
        <begin position="9"/>
        <end position="104"/>
    </location>
</feature>
<comment type="caution">
    <text evidence="9">The sequence shown here is derived from an EMBL/GenBank/DDBJ whole genome shotgun (WGS) entry which is preliminary data.</text>
</comment>
<evidence type="ECO:0000256" key="1">
    <source>
        <dbReference type="ARBA" id="ARBA00004651"/>
    </source>
</evidence>
<dbReference type="InterPro" id="IPR000620">
    <property type="entry name" value="EamA_dom"/>
</dbReference>
<feature type="non-terminal residue" evidence="9">
    <location>
        <position position="104"/>
    </location>
</feature>
<name>A0A704FU92_SALEN</name>
<feature type="transmembrane region" description="Helical" evidence="7">
    <location>
        <begin position="35"/>
        <end position="53"/>
    </location>
</feature>